<name>A0ABS9MJK1_9FIRM</name>
<sequence length="145" mass="16873">MRLTEMQEELLLCMRGARFPMARFELHNDAEKELVMTALDNVYMEHPEEEMGLVKKRGEALRGLEERGLISIDFDAPVWVAGDHIVYYKSKIYELLCHTALEASRTVEGCLFNLPVLRKGYAELTPRGRQETRRLLARHRMEQHG</sequence>
<reference evidence="1 2" key="1">
    <citation type="submission" date="2022-01" db="EMBL/GenBank/DDBJ databases">
        <title>Collection of gut derived symbiotic bacterial strains cultured from healthy donors.</title>
        <authorList>
            <person name="Lin H."/>
            <person name="Kohout C."/>
            <person name="Waligurski E."/>
            <person name="Pamer E.G."/>
        </authorList>
    </citation>
    <scope>NUCLEOTIDE SEQUENCE [LARGE SCALE GENOMIC DNA]</scope>
    <source>
        <strain evidence="1 2">DFI.7.58</strain>
    </source>
</reference>
<gene>
    <name evidence="1" type="ORF">L0P57_07415</name>
</gene>
<protein>
    <submittedName>
        <fullName evidence="1">Uncharacterized protein</fullName>
    </submittedName>
</protein>
<accession>A0ABS9MJK1</accession>
<dbReference type="Proteomes" id="UP001298681">
    <property type="component" value="Unassembled WGS sequence"/>
</dbReference>
<comment type="caution">
    <text evidence="1">The sequence shown here is derived from an EMBL/GenBank/DDBJ whole genome shotgun (WGS) entry which is preliminary data.</text>
</comment>
<keyword evidence="2" id="KW-1185">Reference proteome</keyword>
<evidence type="ECO:0000313" key="1">
    <source>
        <dbReference type="EMBL" id="MCG4610761.1"/>
    </source>
</evidence>
<organism evidence="1 2">
    <name type="scientific">Anaeromassilibacillus senegalensis</name>
    <dbReference type="NCBI Taxonomy" id="1673717"/>
    <lineage>
        <taxon>Bacteria</taxon>
        <taxon>Bacillati</taxon>
        <taxon>Bacillota</taxon>
        <taxon>Clostridia</taxon>
        <taxon>Eubacteriales</taxon>
        <taxon>Acutalibacteraceae</taxon>
        <taxon>Anaeromassilibacillus</taxon>
    </lineage>
</organism>
<dbReference type="RefSeq" id="WP_140400310.1">
    <property type="nucleotide sequence ID" value="NZ_JAKNHQ010000008.1"/>
</dbReference>
<evidence type="ECO:0000313" key="2">
    <source>
        <dbReference type="Proteomes" id="UP001298681"/>
    </source>
</evidence>
<proteinExistence type="predicted"/>
<dbReference type="EMBL" id="JAKNHQ010000008">
    <property type="protein sequence ID" value="MCG4610761.1"/>
    <property type="molecule type" value="Genomic_DNA"/>
</dbReference>